<reference evidence="2" key="1">
    <citation type="submission" date="2021-06" db="EMBL/GenBank/DDBJ databases">
        <title>Comparative genomics, transcriptomics and evolutionary studies reveal genomic signatures of adaptation to plant cell wall in hemibiotrophic fungi.</title>
        <authorList>
            <consortium name="DOE Joint Genome Institute"/>
            <person name="Baroncelli R."/>
            <person name="Diaz J.F."/>
            <person name="Benocci T."/>
            <person name="Peng M."/>
            <person name="Battaglia E."/>
            <person name="Haridas S."/>
            <person name="Andreopoulos W."/>
            <person name="Labutti K."/>
            <person name="Pangilinan J."/>
            <person name="Floch G.L."/>
            <person name="Makela M.R."/>
            <person name="Henrissat B."/>
            <person name="Grigoriev I.V."/>
            <person name="Crouch J.A."/>
            <person name="De Vries R.P."/>
            <person name="Sukno S.A."/>
            <person name="Thon M.R."/>
        </authorList>
    </citation>
    <scope>NUCLEOTIDE SEQUENCE</scope>
    <source>
        <strain evidence="2">MAFF235873</strain>
    </source>
</reference>
<name>A0AAD9HQI2_9PEZI</name>
<accession>A0AAD9HQI2</accession>
<comment type="caution">
    <text evidence="2">The sequence shown here is derived from an EMBL/GenBank/DDBJ whole genome shotgun (WGS) entry which is preliminary data.</text>
</comment>
<sequence length="1233" mass="135319">MSDPEPDRCERPGVLHGVAAPLNDALRRELYASIEAIYAVGGSDTSIHHHAPQPGTDTGPHAVATNHDAGPEPSLSPPNRPLEAAFERLTGCLRIWESRIEDRSLHGQAAVYHLHPPSNILDFQNWVTTASLSVADTALATHLRTLCPKLGFEVFPAVLKYTGTTCQFNAWVQQTNGHVEPVSDEQTGFWKTYQHVKHSPSIAQFDTFVGLTLAENAVCRAGNVLDGKNVAWERARRGVFFWQSPEEHRHFEEERRIREANPKWYQNIIPGTSGDLGHYFAPAMIIVPFSTQLEVVNVAERSQPVAHIWRYLLAQCNQSVRSAAYFDAVKTLCRFVWPEGDDPPTEARILGMQVRNRQEWIDAIDPGIASDLIMASLVFKDSQLRDYLIAQTQIEPRLDYTWICENASVYGYSAADVLYGLRRFLFKRKNFLQIVSIIDKLPAYSAVNHSAENISELVKSTLDTLDHPLSASHGRVVVNLLKLFGDFKTWSDMVKTAIASKPRQLDRHSQFMLGLLNRLLEVAKKDKLPVDEVTYFYQQYAELMNSSHTLWQVRRLVSNLTKDQHPEAKEARKAWCVAEPTTRLLNDKSEPLPTNHSVIAGLFRNLDRLDMHDQVTSLADHIVQNVAEIEPIHMSPLWLPLLMTLQDLADPENPAFQRLFQAIFERYDEAVFEDLSGRLEQDPDSIPHMAACCSHCRKLDPYFEQPQWKTLHLVLPRDAVDHIDTQLREQEKPIKTVVYGKNEASLTMQLTKTSLVNERLRAVGDLRRQEATRTVRQFDPDRLLPFLGDKGEIMWRLGNAESQETLEINTARSSDSPSTSVVRRSRPSSPSTSDTSLDLLETPGTGLPQASIKSEASLGIKSEVVKATPKHESHGSLDIVKAEPSSASDPTRRAAHKDIRELFRASTVKKEKSIAGSSQGLPKTNSISTRDRLKSLSSVKRTSTPKYDEASAEKLRATLDGARSLRGTHGSSSSSRVALSYSSKAAISPKRTDTVSSPTALRGNEPVSSATGSSSLPRGAQPHPSPSLRGTGTGGSGTRRPGIVAGSSAGQTPRFGSLTGGLGRGLGIGARARSPPSSPSPANGGTELDFMAAVLDAERAKKRRPGSTWEVRSASGSVVGSGTSSGKARFDNLAQDKENFGRPSSLSKTPRIGIGAAGRASAGSGALAARSQNVRPGTTRIPASAGIKRKVDSSSSDDEVIDLCGDGPPSGANKKKRGIPTFDFLDDDPFGED</sequence>
<feature type="compositionally biased region" description="Basic and acidic residues" evidence="1">
    <location>
        <begin position="946"/>
        <end position="957"/>
    </location>
</feature>
<feature type="compositionally biased region" description="Basic and acidic residues" evidence="1">
    <location>
        <begin position="1128"/>
        <end position="1140"/>
    </location>
</feature>
<feature type="compositionally biased region" description="Low complexity" evidence="1">
    <location>
        <begin position="971"/>
        <end position="983"/>
    </location>
</feature>
<evidence type="ECO:0000313" key="2">
    <source>
        <dbReference type="EMBL" id="KAK2032597.1"/>
    </source>
</evidence>
<evidence type="ECO:0000313" key="3">
    <source>
        <dbReference type="Proteomes" id="UP001232148"/>
    </source>
</evidence>
<feature type="region of interest" description="Disordered" evidence="1">
    <location>
        <begin position="809"/>
        <end position="852"/>
    </location>
</feature>
<feature type="compositionally biased region" description="Polar residues" evidence="1">
    <location>
        <begin position="1006"/>
        <end position="1016"/>
    </location>
</feature>
<dbReference type="EMBL" id="MU842829">
    <property type="protein sequence ID" value="KAK2032597.1"/>
    <property type="molecule type" value="Genomic_DNA"/>
</dbReference>
<feature type="region of interest" description="Disordered" evidence="1">
    <location>
        <begin position="867"/>
        <end position="895"/>
    </location>
</feature>
<organism evidence="2 3">
    <name type="scientific">Colletotrichum zoysiae</name>
    <dbReference type="NCBI Taxonomy" id="1216348"/>
    <lineage>
        <taxon>Eukaryota</taxon>
        <taxon>Fungi</taxon>
        <taxon>Dikarya</taxon>
        <taxon>Ascomycota</taxon>
        <taxon>Pezizomycotina</taxon>
        <taxon>Sordariomycetes</taxon>
        <taxon>Hypocreomycetidae</taxon>
        <taxon>Glomerellales</taxon>
        <taxon>Glomerellaceae</taxon>
        <taxon>Colletotrichum</taxon>
        <taxon>Colletotrichum graminicola species complex</taxon>
    </lineage>
</organism>
<protein>
    <submittedName>
        <fullName evidence="2">Uncharacterized protein</fullName>
    </submittedName>
</protein>
<feature type="compositionally biased region" description="Low complexity" evidence="1">
    <location>
        <begin position="1151"/>
        <end position="1171"/>
    </location>
</feature>
<evidence type="ECO:0000256" key="1">
    <source>
        <dbReference type="SAM" id="MobiDB-lite"/>
    </source>
</evidence>
<feature type="compositionally biased region" description="Polar residues" evidence="1">
    <location>
        <begin position="935"/>
        <end position="945"/>
    </location>
</feature>
<feature type="region of interest" description="Disordered" evidence="1">
    <location>
        <begin position="45"/>
        <end position="79"/>
    </location>
</feature>
<feature type="compositionally biased region" description="Polar residues" evidence="1">
    <location>
        <begin position="915"/>
        <end position="928"/>
    </location>
</feature>
<keyword evidence="3" id="KW-1185">Reference proteome</keyword>
<dbReference type="AlphaFoldDB" id="A0AAD9HQI2"/>
<gene>
    <name evidence="2" type="ORF">LX32DRAFT_611638</name>
</gene>
<feature type="compositionally biased region" description="Gly residues" evidence="1">
    <location>
        <begin position="1058"/>
        <end position="1068"/>
    </location>
</feature>
<feature type="compositionally biased region" description="Low complexity" evidence="1">
    <location>
        <begin position="1113"/>
        <end position="1126"/>
    </location>
</feature>
<dbReference type="Proteomes" id="UP001232148">
    <property type="component" value="Unassembled WGS sequence"/>
</dbReference>
<feature type="compositionally biased region" description="Acidic residues" evidence="1">
    <location>
        <begin position="1224"/>
        <end position="1233"/>
    </location>
</feature>
<feature type="region of interest" description="Disordered" evidence="1">
    <location>
        <begin position="908"/>
        <end position="1233"/>
    </location>
</feature>
<proteinExistence type="predicted"/>
<feature type="compositionally biased region" description="Low complexity" evidence="1">
    <location>
        <begin position="813"/>
        <end position="840"/>
    </location>
</feature>